<keyword evidence="6" id="KW-1185">Reference proteome</keyword>
<dbReference type="PROSITE" id="PS50297">
    <property type="entry name" value="ANK_REP_REGION"/>
    <property type="match status" value="3"/>
</dbReference>
<dbReference type="PANTHER" id="PTHR24198:SF165">
    <property type="entry name" value="ANKYRIN REPEAT-CONTAINING PROTEIN-RELATED"/>
    <property type="match status" value="1"/>
</dbReference>
<feature type="repeat" description="ANK" evidence="3">
    <location>
        <begin position="1686"/>
        <end position="1718"/>
    </location>
</feature>
<dbReference type="PANTHER" id="PTHR24198">
    <property type="entry name" value="ANKYRIN REPEAT AND PROTEIN KINASE DOMAIN-CONTAINING PROTEIN"/>
    <property type="match status" value="1"/>
</dbReference>
<feature type="region of interest" description="Disordered" evidence="4">
    <location>
        <begin position="505"/>
        <end position="526"/>
    </location>
</feature>
<feature type="compositionally biased region" description="Polar residues" evidence="4">
    <location>
        <begin position="513"/>
        <end position="524"/>
    </location>
</feature>
<dbReference type="Gene3D" id="1.25.40.20">
    <property type="entry name" value="Ankyrin repeat-containing domain"/>
    <property type="match status" value="6"/>
</dbReference>
<dbReference type="Pfam" id="PF12796">
    <property type="entry name" value="Ank_2"/>
    <property type="match status" value="3"/>
</dbReference>
<dbReference type="InterPro" id="IPR002110">
    <property type="entry name" value="Ankyrin_rpt"/>
</dbReference>
<evidence type="ECO:0000256" key="2">
    <source>
        <dbReference type="ARBA" id="ARBA00023043"/>
    </source>
</evidence>
<feature type="repeat" description="ANK" evidence="3">
    <location>
        <begin position="1440"/>
        <end position="1478"/>
    </location>
</feature>
<keyword evidence="2 3" id="KW-0040">ANK repeat</keyword>
<name>A0A066XD57_COLSU</name>
<reference evidence="6" key="1">
    <citation type="journal article" date="2014" name="Genome Announc.">
        <title>Draft genome sequence of Colletotrichum sublineola, a destructive pathogen of cultivated sorghum.</title>
        <authorList>
            <person name="Baroncelli R."/>
            <person name="Sanz-Martin J.M."/>
            <person name="Rech G.E."/>
            <person name="Sukno S.A."/>
            <person name="Thon M.R."/>
        </authorList>
    </citation>
    <scope>NUCLEOTIDE SEQUENCE [LARGE SCALE GENOMIC DNA]</scope>
    <source>
        <strain evidence="6">TX430BB</strain>
    </source>
</reference>
<evidence type="ECO:0000256" key="3">
    <source>
        <dbReference type="PROSITE-ProRule" id="PRU00023"/>
    </source>
</evidence>
<feature type="repeat" description="ANK" evidence="3">
    <location>
        <begin position="529"/>
        <end position="561"/>
    </location>
</feature>
<feature type="repeat" description="ANK" evidence="3">
    <location>
        <begin position="1118"/>
        <end position="1146"/>
    </location>
</feature>
<dbReference type="STRING" id="1173701.A0A066XD57"/>
<protein>
    <submittedName>
        <fullName evidence="5">Uncharacterized protein</fullName>
    </submittedName>
</protein>
<evidence type="ECO:0000313" key="5">
    <source>
        <dbReference type="EMBL" id="KDN67108.1"/>
    </source>
</evidence>
<sequence length="1818" mass="200113">MVVGQRLRQSLAEVQAKTESTYRHSRQPGSHGEIREALRLISGTLHSLLLLLEDFADAGNEAQLACPDYTHFDELSATLDDLNLAWWRASQLSNSTIESTSLHGIMAQIQKIQLQLAPAVQANSWSSLLVCLSTTVPRKQEYSTTNKSGLGDVGIDPVDCLNVLLNTEFGHKLDSCHSHLMNVAQRDITHPEYALSARVLPKVAFLYYNSVGEQLRLLFHPKKSANFMQWLLEYARQEWPNKFNPKFGALSMSPLLRLMSVDSDPSVSPLHVAAALGLPQLCEHLILLEKQNANQKSSVGTPLYCALLGPTALLARSADPAELVTDRRPSISQESTLHVLLDAGASCMMTTTGPQQDEEFSLATLAFLTCQLINAPEIMVRLLRSEINLDKRFVQLLHGKDSITQYWPSSLPQPAPSYLASVLPEILDLAVGQYDSYNETPLVANGVYQAMKRFDLAGLCSGRGSRPLDISDMEYADIVREAIQDSEIGVIRRLIMDPRWDPNASMEHHSRRLSSSSFGDNVTSPKPRKTHTILHYAVEADDADLVSLILDSGEDVDVHVRSQRDQTPLMLSESPEVLKLLLDRGARTTDTDEDGRNVWHYAAANSDVDLINVLHEHDEHQDQNLKGLMKDGQTPIAQSIIYPLKLMRRHRNPKLKNPAGALRMLTVCLPNTAYLQSPTPLIFLAVEWGSDELVRKLINFGANPFEVDDDGRNVLHYLNIGANDHLVKMLLDLPVEPHLTTEGLSPAETIFSFSNNPELISPSVPDQPLDHPANSRPFDIAAYNNLLTNDVLNSRNSDGAGLWERFAAVVLGTWASKWPSGANAWVSLHNAVQCLIKKRALAKYEEEKGECGLIPVLTGWSKMAWNRERSPRCWEEIILSILQASTKAHGFRESPTAVQCLKLAVQLEHSDLVEKLLELRVSVHAHHEGISALESACMPHSTCPPAIFDQLVNHADESKLDDVNNFGIGLLYRLLDPRVSHHEHKLSAIVHKGCNPNVKTPSGVPMVVAYIEEHRTGAALVLLRARADPAASSEAGVDAALAAASQGNLLVLHKIKEIHSSFDWGKTCTHNFYRRVDPGATLKEGCNALHLAASGGYSDVIEFYLEVSDLDIESQTADGWRPIHFAATSDDGDGSCVRVLLEHGADPTTELPSRGHWDPLSLAASTGCEVVNALLELGSETVNKMNVPGAFVAAFRHGDRDVIELFRPFIHELMKTPDRSRGLASVIGVVLEFFIETGETELATSALKMVDKESVNSVRMSCDECSPLVLAAARGQFALGEIFLEHGMTTWNRVNRCARHPIVAPSLHYPCTALHIALMLPGHLPRQDMKRFVTFLLGALDWSGHELGPFHCAAISNVPDRVHMVADWIRGSPEHHARLLHGMRAWPSSAAKGVSEPYDPALELFGNATSAITEATADAILRHYVNQHVVSPDLLPMFRTGQTPLLIAVDSLNYGTIGSTEMMEALLRYGADVNLPGQELSGTPLNEVAKANRLDGARLLLAHGANPNLWASRSSIPLITAVVEGHLEMAQLLVEHGADVHVRSAEGVGLLGVCGERPRHPDMFIWLMGLGLDPYRFDKQGYTPIHDVVLRGGFPGLMFNYGFDFSRVREIRKGLLSLIIEFNRATANGILRRLFKRLPREMAVQLANSTPATFVSPLCNAVIRDELDCIPTLLRNGAGIDVEGSVEGSALMVACVKGNLEAVKALLRHGASISYQTTVDGAPVIRSAVEYARPFPDILRWLLVDQHARLRDIGSALENAGEVETRPWSGGRVAGYQLSGVGMNTGRRSGETGLEYLRRLDHIRWRLRGQVVRVVDLG</sequence>
<dbReference type="OrthoDB" id="194358at2759"/>
<gene>
    <name evidence="5" type="ORF">CSUB01_01751</name>
</gene>
<evidence type="ECO:0000313" key="6">
    <source>
        <dbReference type="Proteomes" id="UP000027238"/>
    </source>
</evidence>
<dbReference type="Proteomes" id="UP000027238">
    <property type="component" value="Unassembled WGS sequence"/>
</dbReference>
<organism evidence="5 6">
    <name type="scientific">Colletotrichum sublineola</name>
    <name type="common">Sorghum anthracnose fungus</name>
    <dbReference type="NCBI Taxonomy" id="1173701"/>
    <lineage>
        <taxon>Eukaryota</taxon>
        <taxon>Fungi</taxon>
        <taxon>Dikarya</taxon>
        <taxon>Ascomycota</taxon>
        <taxon>Pezizomycotina</taxon>
        <taxon>Sordariomycetes</taxon>
        <taxon>Hypocreomycetidae</taxon>
        <taxon>Glomerellales</taxon>
        <taxon>Glomerellaceae</taxon>
        <taxon>Colletotrichum</taxon>
        <taxon>Colletotrichum graminicola species complex</taxon>
    </lineage>
</organism>
<proteinExistence type="predicted"/>
<feature type="repeat" description="ANK" evidence="3">
    <location>
        <begin position="1513"/>
        <end position="1545"/>
    </location>
</feature>
<dbReference type="SMART" id="SM00248">
    <property type="entry name" value="ANK"/>
    <property type="match status" value="16"/>
</dbReference>
<dbReference type="SUPFAM" id="SSF48403">
    <property type="entry name" value="Ankyrin repeat"/>
    <property type="match status" value="3"/>
</dbReference>
<dbReference type="PRINTS" id="PR01415">
    <property type="entry name" value="ANKYRIN"/>
</dbReference>
<accession>A0A066XD57</accession>
<dbReference type="EMBL" id="JMSE01000842">
    <property type="protein sequence ID" value="KDN67108.1"/>
    <property type="molecule type" value="Genomic_DNA"/>
</dbReference>
<comment type="caution">
    <text evidence="5">The sequence shown here is derived from an EMBL/GenBank/DDBJ whole genome shotgun (WGS) entry which is preliminary data.</text>
</comment>
<dbReference type="PROSITE" id="PS50088">
    <property type="entry name" value="ANK_REPEAT"/>
    <property type="match status" value="5"/>
</dbReference>
<dbReference type="InterPro" id="IPR036770">
    <property type="entry name" value="Ankyrin_rpt-contain_sf"/>
</dbReference>
<dbReference type="OMA" id="IFINHLT"/>
<keyword evidence="1" id="KW-0677">Repeat</keyword>
<evidence type="ECO:0000256" key="4">
    <source>
        <dbReference type="SAM" id="MobiDB-lite"/>
    </source>
</evidence>
<dbReference type="eggNOG" id="KOG4177">
    <property type="taxonomic scope" value="Eukaryota"/>
</dbReference>
<dbReference type="HOGENOM" id="CLU_002354_0_0_1"/>
<evidence type="ECO:0000256" key="1">
    <source>
        <dbReference type="ARBA" id="ARBA00022737"/>
    </source>
</evidence>